<feature type="transmembrane region" description="Helical" evidence="1">
    <location>
        <begin position="21"/>
        <end position="41"/>
    </location>
</feature>
<evidence type="ECO:0000256" key="1">
    <source>
        <dbReference type="SAM" id="Phobius"/>
    </source>
</evidence>
<accession>A0ABQ6C6V4</accession>
<keyword evidence="1" id="KW-0812">Transmembrane</keyword>
<feature type="domain" description="TadE-like" evidence="2">
    <location>
        <begin position="13"/>
        <end position="55"/>
    </location>
</feature>
<comment type="caution">
    <text evidence="3">The sequence shown here is derived from an EMBL/GenBank/DDBJ whole genome shotgun (WGS) entry which is preliminary data.</text>
</comment>
<reference evidence="4" key="1">
    <citation type="journal article" date="2019" name="Int. J. Syst. Evol. Microbiol.">
        <title>The Global Catalogue of Microorganisms (GCM) 10K type strain sequencing project: providing services to taxonomists for standard genome sequencing and annotation.</title>
        <authorList>
            <consortium name="The Broad Institute Genomics Platform"/>
            <consortium name="The Broad Institute Genome Sequencing Center for Infectious Disease"/>
            <person name="Wu L."/>
            <person name="Ma J."/>
        </authorList>
    </citation>
    <scope>NUCLEOTIDE SEQUENCE [LARGE SCALE GENOMIC DNA]</scope>
    <source>
        <strain evidence="4">NBRC 109341</strain>
    </source>
</reference>
<sequence>MTARHLPRRSQQGVAAIEFAFVLLTLVLALYGIATFGTVFYTQQVLARAAEDGVRVSRILPELATVSGAGSATPAALAAAQDRVSDAVIDSLARSLIVPGTHATDATTRRNWVSSQVSVTVTVPQPATSVSVVVAYPYASSGVFPHIPLLDASTWIPEELRSHARIAVAPI</sequence>
<keyword evidence="1" id="KW-0472">Membrane</keyword>
<evidence type="ECO:0000313" key="3">
    <source>
        <dbReference type="EMBL" id="GLS14500.1"/>
    </source>
</evidence>
<dbReference type="Pfam" id="PF07811">
    <property type="entry name" value="TadE"/>
    <property type="match status" value="1"/>
</dbReference>
<name>A0ABQ6C6V4_9BURK</name>
<dbReference type="Proteomes" id="UP001156903">
    <property type="component" value="Unassembled WGS sequence"/>
</dbReference>
<proteinExistence type="predicted"/>
<keyword evidence="4" id="KW-1185">Reference proteome</keyword>
<gene>
    <name evidence="3" type="ORF">GCM10007935_19310</name>
</gene>
<evidence type="ECO:0000313" key="4">
    <source>
        <dbReference type="Proteomes" id="UP001156903"/>
    </source>
</evidence>
<evidence type="ECO:0000259" key="2">
    <source>
        <dbReference type="Pfam" id="PF07811"/>
    </source>
</evidence>
<protein>
    <recommendedName>
        <fullName evidence="2">TadE-like domain-containing protein</fullName>
    </recommendedName>
</protein>
<dbReference type="InterPro" id="IPR012495">
    <property type="entry name" value="TadE-like_dom"/>
</dbReference>
<organism evidence="3 4">
    <name type="scientific">Hydrogenophaga electricum</name>
    <dbReference type="NCBI Taxonomy" id="1230953"/>
    <lineage>
        <taxon>Bacteria</taxon>
        <taxon>Pseudomonadati</taxon>
        <taxon>Pseudomonadota</taxon>
        <taxon>Betaproteobacteria</taxon>
        <taxon>Burkholderiales</taxon>
        <taxon>Comamonadaceae</taxon>
        <taxon>Hydrogenophaga</taxon>
    </lineage>
</organism>
<dbReference type="RefSeq" id="WP_284307614.1">
    <property type="nucleotide sequence ID" value="NZ_BSPB01000012.1"/>
</dbReference>
<dbReference type="EMBL" id="BSPB01000012">
    <property type="protein sequence ID" value="GLS14500.1"/>
    <property type="molecule type" value="Genomic_DNA"/>
</dbReference>
<keyword evidence="1" id="KW-1133">Transmembrane helix</keyword>